<dbReference type="SUPFAM" id="SSF55073">
    <property type="entry name" value="Nucleotide cyclase"/>
    <property type="match status" value="1"/>
</dbReference>
<gene>
    <name evidence="2" type="ORF">SAMN05421837_104395</name>
</gene>
<dbReference type="AlphaFoldDB" id="A0A1H5QS12"/>
<protein>
    <recommendedName>
        <fullName evidence="1">Guanylate cyclase domain-containing protein</fullName>
    </recommendedName>
</protein>
<dbReference type="GO" id="GO:0004016">
    <property type="term" value="F:adenylate cyclase activity"/>
    <property type="evidence" value="ECO:0007669"/>
    <property type="project" value="UniProtKB-ARBA"/>
</dbReference>
<dbReference type="OrthoDB" id="3482507at2"/>
<dbReference type="GO" id="GO:0009190">
    <property type="term" value="P:cyclic nucleotide biosynthetic process"/>
    <property type="evidence" value="ECO:0007669"/>
    <property type="project" value="InterPro"/>
</dbReference>
<proteinExistence type="predicted"/>
<dbReference type="Proteomes" id="UP000198878">
    <property type="component" value="Unassembled WGS sequence"/>
</dbReference>
<evidence type="ECO:0000259" key="1">
    <source>
        <dbReference type="PROSITE" id="PS50125"/>
    </source>
</evidence>
<dbReference type="PROSITE" id="PS50125">
    <property type="entry name" value="GUANYLATE_CYCLASE_2"/>
    <property type="match status" value="1"/>
</dbReference>
<dbReference type="RefSeq" id="WP_143050995.1">
    <property type="nucleotide sequence ID" value="NZ_FNUJ01000004.1"/>
</dbReference>
<reference evidence="3" key="1">
    <citation type="submission" date="2016-10" db="EMBL/GenBank/DDBJ databases">
        <authorList>
            <person name="Varghese N."/>
            <person name="Submissions S."/>
        </authorList>
    </citation>
    <scope>NUCLEOTIDE SEQUENCE [LARGE SCALE GENOMIC DNA]</scope>
    <source>
        <strain evidence="3">DSM 44654</strain>
    </source>
</reference>
<organism evidence="2 3">
    <name type="scientific">Amycolatopsis pretoriensis</name>
    <dbReference type="NCBI Taxonomy" id="218821"/>
    <lineage>
        <taxon>Bacteria</taxon>
        <taxon>Bacillati</taxon>
        <taxon>Actinomycetota</taxon>
        <taxon>Actinomycetes</taxon>
        <taxon>Pseudonocardiales</taxon>
        <taxon>Pseudonocardiaceae</taxon>
        <taxon>Amycolatopsis</taxon>
    </lineage>
</organism>
<dbReference type="STRING" id="218821.SAMN05421837_104395"/>
<name>A0A1H5QS12_9PSEU</name>
<dbReference type="EMBL" id="FNUJ01000004">
    <property type="protein sequence ID" value="SEF28926.1"/>
    <property type="molecule type" value="Genomic_DNA"/>
</dbReference>
<feature type="domain" description="Guanylate cyclase" evidence="1">
    <location>
        <begin position="4"/>
        <end position="122"/>
    </location>
</feature>
<evidence type="ECO:0000313" key="2">
    <source>
        <dbReference type="EMBL" id="SEF28926.1"/>
    </source>
</evidence>
<dbReference type="InterPro" id="IPR001054">
    <property type="entry name" value="A/G_cyclase"/>
</dbReference>
<keyword evidence="3" id="KW-1185">Reference proteome</keyword>
<dbReference type="InterPro" id="IPR029787">
    <property type="entry name" value="Nucleotide_cyclase"/>
</dbReference>
<dbReference type="Gene3D" id="3.30.70.1230">
    <property type="entry name" value="Nucleotide cyclase"/>
    <property type="match status" value="1"/>
</dbReference>
<accession>A0A1H5QS12</accession>
<dbReference type="GO" id="GO:0035556">
    <property type="term" value="P:intracellular signal transduction"/>
    <property type="evidence" value="ECO:0007669"/>
    <property type="project" value="InterPro"/>
</dbReference>
<sequence>MHHSILVVDMAGYGELNNRGQLQARAILNKSMNAAIRTIGLTQASLAIHHRGDGMLMVVPPTISKADLLDLLLPRLARTIHAANADPAGNRVRLRVAVHAGELIQDATGWFGTDLNLACRLVDAEAAYARLRASTESDVVLIVSDVIYQGVIRHGYYGLDPADYQRVRVRAKEVDATAWLRTWPTDNAPVPASPPLNERVGKPL</sequence>
<evidence type="ECO:0000313" key="3">
    <source>
        <dbReference type="Proteomes" id="UP000198878"/>
    </source>
</evidence>